<name>A0ABV2JFZ2_9STRE</name>
<evidence type="ECO:0008006" key="4">
    <source>
        <dbReference type="Google" id="ProtNLM"/>
    </source>
</evidence>
<feature type="transmembrane region" description="Helical" evidence="1">
    <location>
        <begin position="273"/>
        <end position="295"/>
    </location>
</feature>
<protein>
    <recommendedName>
        <fullName evidence="4">Glycosyltransferase RgtA/B/C/D-like domain-containing protein</fullName>
    </recommendedName>
</protein>
<dbReference type="Proteomes" id="UP001549037">
    <property type="component" value="Unassembled WGS sequence"/>
</dbReference>
<reference evidence="2 3" key="1">
    <citation type="submission" date="2024-06" db="EMBL/GenBank/DDBJ databases">
        <title>Genomic Encyclopedia of Type Strains, Phase IV (KMG-IV): sequencing the most valuable type-strain genomes for metagenomic binning, comparative biology and taxonomic classification.</title>
        <authorList>
            <person name="Goeker M."/>
        </authorList>
    </citation>
    <scope>NUCLEOTIDE SEQUENCE [LARGE SCALE GENOMIC DNA]</scope>
    <source>
        <strain evidence="2 3">DSM 28302</strain>
    </source>
</reference>
<feature type="transmembrane region" description="Helical" evidence="1">
    <location>
        <begin position="189"/>
        <end position="222"/>
    </location>
</feature>
<dbReference type="RefSeq" id="WP_354369242.1">
    <property type="nucleotide sequence ID" value="NZ_JBEPLN010000022.1"/>
</dbReference>
<feature type="transmembrane region" description="Helical" evidence="1">
    <location>
        <begin position="48"/>
        <end position="64"/>
    </location>
</feature>
<evidence type="ECO:0000313" key="3">
    <source>
        <dbReference type="Proteomes" id="UP001549037"/>
    </source>
</evidence>
<keyword evidence="1" id="KW-0812">Transmembrane</keyword>
<feature type="transmembrane region" description="Helical" evidence="1">
    <location>
        <begin position="242"/>
        <end position="266"/>
    </location>
</feature>
<feature type="transmembrane region" description="Helical" evidence="1">
    <location>
        <begin position="12"/>
        <end position="36"/>
    </location>
</feature>
<feature type="transmembrane region" description="Helical" evidence="1">
    <location>
        <begin position="471"/>
        <end position="494"/>
    </location>
</feature>
<feature type="transmembrane region" description="Helical" evidence="1">
    <location>
        <begin position="76"/>
        <end position="94"/>
    </location>
</feature>
<organism evidence="2 3">
    <name type="scientific">Streptococcus porcorum</name>
    <dbReference type="NCBI Taxonomy" id="701526"/>
    <lineage>
        <taxon>Bacteria</taxon>
        <taxon>Bacillati</taxon>
        <taxon>Bacillota</taxon>
        <taxon>Bacilli</taxon>
        <taxon>Lactobacillales</taxon>
        <taxon>Streptococcaceae</taxon>
        <taxon>Streptococcus</taxon>
    </lineage>
</organism>
<accession>A0ABV2JFZ2</accession>
<keyword evidence="1" id="KW-1133">Transmembrane helix</keyword>
<feature type="transmembrane region" description="Helical" evidence="1">
    <location>
        <begin position="418"/>
        <end position="440"/>
    </location>
</feature>
<evidence type="ECO:0000313" key="2">
    <source>
        <dbReference type="EMBL" id="MET3634688.1"/>
    </source>
</evidence>
<dbReference type="EMBL" id="JBEPLN010000022">
    <property type="protein sequence ID" value="MET3634688.1"/>
    <property type="molecule type" value="Genomic_DNA"/>
</dbReference>
<keyword evidence="1" id="KW-0472">Membrane</keyword>
<comment type="caution">
    <text evidence="2">The sequence shown here is derived from an EMBL/GenBank/DDBJ whole genome shotgun (WGS) entry which is preliminary data.</text>
</comment>
<feature type="transmembrane region" description="Helical" evidence="1">
    <location>
        <begin position="142"/>
        <end position="168"/>
    </location>
</feature>
<proteinExistence type="predicted"/>
<keyword evidence="3" id="KW-1185">Reference proteome</keyword>
<feature type="transmembrane region" description="Helical" evidence="1">
    <location>
        <begin position="447"/>
        <end position="465"/>
    </location>
</feature>
<evidence type="ECO:0000256" key="1">
    <source>
        <dbReference type="SAM" id="Phobius"/>
    </source>
</evidence>
<gene>
    <name evidence="2" type="ORF">ABID28_001347</name>
</gene>
<sequence>MKIVQFLKTSITVGVTLMMALLTLSAFLVQTIIYVVRYEWADMISPRPWVYLCLLAFFPLSIIINKLLDHLTKKQLFILLATLFSLGGLLLIALTTDITRDDAATVFRSAVSINQGNLSSLNEGAYLFRYPHQLGLVTFERIILTIIPIPSMVVFFLLNILAIILTNAMTWKIAELLFDNDRVSKWTIFLSFAFLPQFFNILFVYGIVYSLVIASVGIYFFIRYLSNHQRKDALVSLLTLATAYWIRNNNIILLITLSVIILLEAICQKNKRLICYPIVLFGLAISFNKATLSYYQHLAGHELKGTPKVAWLAMGLQDLKDNHRQPGWYTSYVRNIYFEKSGDYDQIKEDADKMVTHEMQKFFEKPAYAWTFFSTKFLTTWTESTFQSIWSGPSKPQKQPLDNIYAASIFNGRWGYRIIYQVTHAMLILIYLGAFLYLIFSKNMNLINLYPFIYLAGGIIFHLLWETKSQYAIPYVYLLIPFVVKGWQEAYHFFKQNKKKNFKN</sequence>